<name>A0A650EKK2_9HELI</name>
<dbReference type="EMBL" id="MN577568">
    <property type="protein sequence ID" value="QGT50259.1"/>
    <property type="molecule type" value="Genomic_DNA"/>
</dbReference>
<protein>
    <submittedName>
        <fullName evidence="1">Uncharacterized protein</fullName>
    </submittedName>
</protein>
<proteinExistence type="predicted"/>
<organism evidence="1">
    <name type="scientific">uncultured Helicobacter sp</name>
    <dbReference type="NCBI Taxonomy" id="175537"/>
    <lineage>
        <taxon>Bacteria</taxon>
        <taxon>Pseudomonadati</taxon>
        <taxon>Campylobacterota</taxon>
        <taxon>Epsilonproteobacteria</taxon>
        <taxon>Campylobacterales</taxon>
        <taxon>Helicobacteraceae</taxon>
        <taxon>Helicobacter</taxon>
        <taxon>environmental samples</taxon>
    </lineage>
</organism>
<sequence length="734" mass="85803">MKQHNNPSSQESHSSVQQKAQNILHYLQCLALNLSTISSKPQLDATIKEFQCLHHKDFESALYLDTEDLALYNALLLQITQGLRDKIFEVLMQGHICAVEYLNLYMLFAATPHLKADERFEVFIQMAQNALFGEGVSDVENAMLLELLILSKILSYPHEMLQKVLKEYIGLISLLDINLPSSLAHSQFIVERFEALGVSMELFLESVRFTLQEEYYFALTPMRRRSVLNWQLHCFWNVSHFFNHPSWLTLYTLWKHLFYTLLDKSYELQYLDEAMYLQFFMYHMCGNNYHHQAQWRVFCDEIDRVGASYYEKFAKTQGIYHRFESSPSRKAKKRIGILRDRLVANSPYKVEYSLLKNLLHDEEFSQEYEVRIYTMKLLEKSDDDPVVIKYYQDLGVSIVDVVSHLNLQGFYNSHLQKALAIKEAIHKDCIDILISPNNGYGISDFILASRSAKVQIYYSHGNFVYDIPQIDARITHICQNKLKLTCEGYEFLGVPVKMDDRFYNPPVPLEFIKTHRAKFPDEMKIVGTIGRLTKLDSLEYWQCVIKIMQAYPQSIYLACGNGNVRTIEEKITQCFEDSQQAHIFLKRIYFAGYVDSAIYGHLIDVWLDSFPLEQGESRIEYTAKGGIDLVMSKESQDEREERIASWLEQWYHNDQTTKQEFYSLVTQEQLSLVAFSLEDYVSKAINLLRLSPDDLSRLKHIRARIKSIFDQYRSELGVNAFKQILKDFDNVDKE</sequence>
<evidence type="ECO:0000313" key="1">
    <source>
        <dbReference type="EMBL" id="QGT50259.1"/>
    </source>
</evidence>
<gene>
    <name evidence="1" type="ORF">Helico6505_0910</name>
</gene>
<dbReference type="AlphaFoldDB" id="A0A650EKK2"/>
<reference evidence="1" key="1">
    <citation type="journal article" date="2020" name="J. ISSAAS">
        <title>Lactobacilli and other gastrointestinal microbiota of Peromyscus leucopus, reservoir host for agents of Lyme disease and other zoonoses in North America.</title>
        <authorList>
            <person name="Milovic A."/>
            <person name="Bassam K."/>
            <person name="Shao H."/>
            <person name="Chatzistamou I."/>
            <person name="Tufts D.M."/>
            <person name="Diuk-Wasser M."/>
            <person name="Barbour A.G."/>
        </authorList>
    </citation>
    <scope>NUCLEOTIDE SEQUENCE</scope>
    <source>
        <strain evidence="1">LL4</strain>
    </source>
</reference>
<accession>A0A650EKK2</accession>
<dbReference type="Gene3D" id="3.40.50.2000">
    <property type="entry name" value="Glycogen Phosphorylase B"/>
    <property type="match status" value="1"/>
</dbReference>